<reference evidence="1 2" key="1">
    <citation type="journal article" date="2017" name="Int. J. Syst. Evol. Microbiol.">
        <title>Ramlibacter alkalitolerans sp. nov., alkali-tolerant bacterium isolated from soil of ginseng.</title>
        <authorList>
            <person name="Lee D.H."/>
            <person name="Cha C.J."/>
        </authorList>
    </citation>
    <scope>NUCLEOTIDE SEQUENCE [LARGE SCALE GENOMIC DNA]</scope>
    <source>
        <strain evidence="1 2">KACC 19305</strain>
    </source>
</reference>
<protein>
    <submittedName>
        <fullName evidence="1">Acyl-CoA thioesterase</fullName>
    </submittedName>
</protein>
<gene>
    <name evidence="1" type="ORF">JI746_20290</name>
</gene>
<keyword evidence="2" id="KW-1185">Reference proteome</keyword>
<comment type="caution">
    <text evidence="1">The sequence shown here is derived from an EMBL/GenBank/DDBJ whole genome shotgun (WGS) entry which is preliminary data.</text>
</comment>
<dbReference type="EMBL" id="JAEQND010000012">
    <property type="protein sequence ID" value="MBL0427464.1"/>
    <property type="molecule type" value="Genomic_DNA"/>
</dbReference>
<dbReference type="InterPro" id="IPR029069">
    <property type="entry name" value="HotDog_dom_sf"/>
</dbReference>
<evidence type="ECO:0000313" key="2">
    <source>
        <dbReference type="Proteomes" id="UP000622707"/>
    </source>
</evidence>
<dbReference type="Proteomes" id="UP000622707">
    <property type="component" value="Unassembled WGS sequence"/>
</dbReference>
<dbReference type="SUPFAM" id="SSF54637">
    <property type="entry name" value="Thioesterase/thiol ester dehydrase-isomerase"/>
    <property type="match status" value="1"/>
</dbReference>
<dbReference type="PANTHER" id="PTHR31793:SF24">
    <property type="entry name" value="LONG-CHAIN ACYL-COA THIOESTERASE FADM"/>
    <property type="match status" value="1"/>
</dbReference>
<dbReference type="CDD" id="cd00586">
    <property type="entry name" value="4HBT"/>
    <property type="match status" value="1"/>
</dbReference>
<sequence>MAHVPAHEEHFAVRWSDLDANRHVRNTVFSEFATHTRFRLLASHGFDQASFERLRFGPVMLREEIRYRRELAFGDQVVVNVAIAGLSDDGSQWRVQQEVARSGKQAAVLTIDGAWIHLDDRKLIPPPKGLLLILRSLPRIDSFEVLRSMLRNPPAQTG</sequence>
<dbReference type="Gene3D" id="3.10.129.10">
    <property type="entry name" value="Hotdog Thioesterase"/>
    <property type="match status" value="1"/>
</dbReference>
<evidence type="ECO:0000313" key="1">
    <source>
        <dbReference type="EMBL" id="MBL0427464.1"/>
    </source>
</evidence>
<dbReference type="PANTHER" id="PTHR31793">
    <property type="entry name" value="4-HYDROXYBENZOYL-COA THIOESTERASE FAMILY MEMBER"/>
    <property type="match status" value="1"/>
</dbReference>
<accession>A0ABS1JT81</accession>
<dbReference type="Pfam" id="PF13279">
    <property type="entry name" value="4HBT_2"/>
    <property type="match status" value="1"/>
</dbReference>
<dbReference type="InterPro" id="IPR050563">
    <property type="entry name" value="4-hydroxybenzoyl-CoA_TE"/>
</dbReference>
<name>A0ABS1JT81_9BURK</name>
<organism evidence="1 2">
    <name type="scientific">Ramlibacter alkalitolerans</name>
    <dbReference type="NCBI Taxonomy" id="2039631"/>
    <lineage>
        <taxon>Bacteria</taxon>
        <taxon>Pseudomonadati</taxon>
        <taxon>Pseudomonadota</taxon>
        <taxon>Betaproteobacteria</taxon>
        <taxon>Burkholderiales</taxon>
        <taxon>Comamonadaceae</taxon>
        <taxon>Ramlibacter</taxon>
    </lineage>
</organism>
<dbReference type="RefSeq" id="WP_201692098.1">
    <property type="nucleotide sequence ID" value="NZ_JAEQND010000012.1"/>
</dbReference>
<proteinExistence type="predicted"/>